<dbReference type="Pfam" id="PF03255">
    <property type="entry name" value="ACCA"/>
    <property type="match status" value="1"/>
</dbReference>
<dbReference type="PANTHER" id="PTHR42853:SF3">
    <property type="entry name" value="ACETYL-COENZYME A CARBOXYLASE CARBOXYL TRANSFERASE SUBUNIT ALPHA, CHLOROPLASTIC"/>
    <property type="match status" value="1"/>
</dbReference>
<dbReference type="Proteomes" id="UP000823632">
    <property type="component" value="Unassembled WGS sequence"/>
</dbReference>
<evidence type="ECO:0000256" key="5">
    <source>
        <dbReference type="ARBA" id="ARBA00022832"/>
    </source>
</evidence>
<evidence type="ECO:0000256" key="4">
    <source>
        <dbReference type="ARBA" id="ARBA00022741"/>
    </source>
</evidence>
<evidence type="ECO:0000313" key="12">
    <source>
        <dbReference type="EMBL" id="MBO8431090.1"/>
    </source>
</evidence>
<keyword evidence="5 10" id="KW-0276">Fatty acid metabolism</keyword>
<dbReference type="Gene3D" id="3.90.226.10">
    <property type="entry name" value="2-enoyl-CoA Hydratase, Chain A, domain 1"/>
    <property type="match status" value="1"/>
</dbReference>
<dbReference type="NCBIfam" id="NF041504">
    <property type="entry name" value="AccA_sub"/>
    <property type="match status" value="1"/>
</dbReference>
<dbReference type="InterPro" id="IPR011763">
    <property type="entry name" value="COA_CT_C"/>
</dbReference>
<dbReference type="GO" id="GO:0006633">
    <property type="term" value="P:fatty acid biosynthetic process"/>
    <property type="evidence" value="ECO:0007669"/>
    <property type="project" value="UniProtKB-KW"/>
</dbReference>
<dbReference type="HAMAP" id="MF_00823">
    <property type="entry name" value="AcetylCoA_CT_alpha"/>
    <property type="match status" value="1"/>
</dbReference>
<dbReference type="EC" id="2.1.3.15" evidence="10"/>
<comment type="function">
    <text evidence="10">Component of the acetyl coenzyme A carboxylase (ACC) complex. First, biotin carboxylase catalyzes the carboxylation of biotin on its carrier protein (BCCP) and then the CO(2) group is transferred by the carboxyltransferase to acetyl-CoA to form malonyl-CoA.</text>
</comment>
<dbReference type="NCBIfam" id="NF004344">
    <property type="entry name" value="PRK05724.1"/>
    <property type="match status" value="1"/>
</dbReference>
<reference evidence="12" key="2">
    <citation type="journal article" date="2021" name="PeerJ">
        <title>Extensive microbial diversity within the chicken gut microbiome revealed by metagenomics and culture.</title>
        <authorList>
            <person name="Gilroy R."/>
            <person name="Ravi A."/>
            <person name="Getino M."/>
            <person name="Pursley I."/>
            <person name="Horton D.L."/>
            <person name="Alikhan N.F."/>
            <person name="Baker D."/>
            <person name="Gharbi K."/>
            <person name="Hall N."/>
            <person name="Watson M."/>
            <person name="Adriaenssens E.M."/>
            <person name="Foster-Nyarko E."/>
            <person name="Jarju S."/>
            <person name="Secka A."/>
            <person name="Antonio M."/>
            <person name="Oren A."/>
            <person name="Chaudhuri R.R."/>
            <person name="La Ragione R."/>
            <person name="Hildebrand F."/>
            <person name="Pallen M.J."/>
        </authorList>
    </citation>
    <scope>NUCLEOTIDE SEQUENCE</scope>
    <source>
        <strain evidence="12">10192</strain>
    </source>
</reference>
<dbReference type="GO" id="GO:0005524">
    <property type="term" value="F:ATP binding"/>
    <property type="evidence" value="ECO:0007669"/>
    <property type="project" value="UniProtKB-KW"/>
</dbReference>
<keyword evidence="6 10" id="KW-0067">ATP-binding</keyword>
<comment type="similarity">
    <text evidence="10">Belongs to the AccA family.</text>
</comment>
<organism evidence="12 13">
    <name type="scientific">Candidatus Scatousia excrementipullorum</name>
    <dbReference type="NCBI Taxonomy" id="2840936"/>
    <lineage>
        <taxon>Bacteria</taxon>
        <taxon>Candidatus Scatousia</taxon>
    </lineage>
</organism>
<keyword evidence="2 10" id="KW-0444">Lipid biosynthesis</keyword>
<dbReference type="GO" id="GO:0009317">
    <property type="term" value="C:acetyl-CoA carboxylase complex"/>
    <property type="evidence" value="ECO:0007669"/>
    <property type="project" value="InterPro"/>
</dbReference>
<evidence type="ECO:0000256" key="2">
    <source>
        <dbReference type="ARBA" id="ARBA00022516"/>
    </source>
</evidence>
<dbReference type="PROSITE" id="PS50989">
    <property type="entry name" value="COA_CT_CTER"/>
    <property type="match status" value="1"/>
</dbReference>
<evidence type="ECO:0000256" key="10">
    <source>
        <dbReference type="HAMAP-Rule" id="MF_00823"/>
    </source>
</evidence>
<dbReference type="EMBL" id="JADIND010000148">
    <property type="protein sequence ID" value="MBO8431090.1"/>
    <property type="molecule type" value="Genomic_DNA"/>
</dbReference>
<dbReference type="PRINTS" id="PR01069">
    <property type="entry name" value="ACCCTRFRASEA"/>
</dbReference>
<dbReference type="InterPro" id="IPR029045">
    <property type="entry name" value="ClpP/crotonase-like_dom_sf"/>
</dbReference>
<feature type="domain" description="CoA carboxyltransferase C-terminal" evidence="11">
    <location>
        <begin position="32"/>
        <end position="293"/>
    </location>
</feature>
<dbReference type="GO" id="GO:2001295">
    <property type="term" value="P:malonyl-CoA biosynthetic process"/>
    <property type="evidence" value="ECO:0007669"/>
    <property type="project" value="UniProtKB-UniRule"/>
</dbReference>
<comment type="catalytic activity">
    <reaction evidence="9 10">
        <text>N(6)-carboxybiotinyl-L-lysyl-[protein] + acetyl-CoA = N(6)-biotinyl-L-lysyl-[protein] + malonyl-CoA</text>
        <dbReference type="Rhea" id="RHEA:54728"/>
        <dbReference type="Rhea" id="RHEA-COMP:10505"/>
        <dbReference type="Rhea" id="RHEA-COMP:10506"/>
        <dbReference type="ChEBI" id="CHEBI:57288"/>
        <dbReference type="ChEBI" id="CHEBI:57384"/>
        <dbReference type="ChEBI" id="CHEBI:83144"/>
        <dbReference type="ChEBI" id="CHEBI:83145"/>
        <dbReference type="EC" id="2.1.3.15"/>
    </reaction>
</comment>
<evidence type="ECO:0000256" key="6">
    <source>
        <dbReference type="ARBA" id="ARBA00022840"/>
    </source>
</evidence>
<dbReference type="GO" id="GO:0016743">
    <property type="term" value="F:carboxyl- or carbamoyltransferase activity"/>
    <property type="evidence" value="ECO:0007669"/>
    <property type="project" value="UniProtKB-UniRule"/>
</dbReference>
<evidence type="ECO:0000313" key="13">
    <source>
        <dbReference type="Proteomes" id="UP000823632"/>
    </source>
</evidence>
<name>A0A9D9GXW1_9BACT</name>
<sequence>MSNTILDFEKPIMEIQEKIEELKKISVESGMDLNKEIETFEQQADDYKKELYSNLKPSQKLQIARHPERPNFLDYVNHMCTDFVELHGDRTGMDDRAIIGGLAKIDGKPVMIIGTMKGKSTKENLEYNFGMPQPQGYRKALRLFKHASKFNIPIITLIDTPGAYPGISAEETGQGGAIAVNLRDMAKLEVPVIAIVTGEGCSGGALGLAVADKVFLLEHAYYTVISPEGCASILWRDASRAGDAAEALKITAPDLMKFNIIDGEIKEPVGGAHKDYELISANMKKAILESLDELANLSVADLKNRRYEKFRKMGAFIEN</sequence>
<keyword evidence="12" id="KW-0436">Ligase</keyword>
<reference evidence="12" key="1">
    <citation type="submission" date="2020-10" db="EMBL/GenBank/DDBJ databases">
        <authorList>
            <person name="Gilroy R."/>
        </authorList>
    </citation>
    <scope>NUCLEOTIDE SEQUENCE</scope>
    <source>
        <strain evidence="12">10192</strain>
    </source>
</reference>
<keyword evidence="8 10" id="KW-0275">Fatty acid biosynthesis</keyword>
<comment type="caution">
    <text evidence="12">The sequence shown here is derived from an EMBL/GenBank/DDBJ whole genome shotgun (WGS) entry which is preliminary data.</text>
</comment>
<dbReference type="NCBIfam" id="TIGR00513">
    <property type="entry name" value="accA"/>
    <property type="match status" value="1"/>
</dbReference>
<evidence type="ECO:0000256" key="1">
    <source>
        <dbReference type="ARBA" id="ARBA00004956"/>
    </source>
</evidence>
<comment type="pathway">
    <text evidence="1 10">Lipid metabolism; malonyl-CoA biosynthesis; malonyl-CoA from acetyl-CoA: step 1/1.</text>
</comment>
<accession>A0A9D9GXW1</accession>
<protein>
    <recommendedName>
        <fullName evidence="10">Acetyl-coenzyme A carboxylase carboxyl transferase subunit alpha</fullName>
        <shortName evidence="10">ACCase subunit alpha</shortName>
        <shortName evidence="10">Acetyl-CoA carboxylase carboxyltransferase subunit alpha</shortName>
        <ecNumber evidence="10">2.1.3.15</ecNumber>
    </recommendedName>
</protein>
<gene>
    <name evidence="10" type="primary">accA</name>
    <name evidence="12" type="ORF">IAC76_06845</name>
</gene>
<proteinExistence type="inferred from homology"/>
<evidence type="ECO:0000256" key="8">
    <source>
        <dbReference type="ARBA" id="ARBA00023160"/>
    </source>
</evidence>
<dbReference type="PANTHER" id="PTHR42853">
    <property type="entry name" value="ACETYL-COENZYME A CARBOXYLASE CARBOXYL TRANSFERASE SUBUNIT ALPHA"/>
    <property type="match status" value="1"/>
</dbReference>
<dbReference type="InterPro" id="IPR001095">
    <property type="entry name" value="Acetyl_CoA_COase_a_su"/>
</dbReference>
<dbReference type="AlphaFoldDB" id="A0A9D9GXW1"/>
<comment type="subcellular location">
    <subcellularLocation>
        <location evidence="10">Cytoplasm</location>
    </subcellularLocation>
</comment>
<evidence type="ECO:0000259" key="11">
    <source>
        <dbReference type="PROSITE" id="PS50989"/>
    </source>
</evidence>
<keyword evidence="10" id="KW-0963">Cytoplasm</keyword>
<evidence type="ECO:0000256" key="9">
    <source>
        <dbReference type="ARBA" id="ARBA00049152"/>
    </source>
</evidence>
<comment type="subunit">
    <text evidence="10">Acetyl-CoA carboxylase is a heterohexamer composed of biotin carboxyl carrier protein (AccB), biotin carboxylase (AccC) and two subunits each of ACCase subunit alpha (AccA) and ACCase subunit beta (AccD).</text>
</comment>
<evidence type="ECO:0000256" key="7">
    <source>
        <dbReference type="ARBA" id="ARBA00023098"/>
    </source>
</evidence>
<keyword evidence="4 10" id="KW-0547">Nucleotide-binding</keyword>
<keyword evidence="7 10" id="KW-0443">Lipid metabolism</keyword>
<keyword evidence="3 10" id="KW-0808">Transferase</keyword>
<dbReference type="GO" id="GO:0003989">
    <property type="term" value="F:acetyl-CoA carboxylase activity"/>
    <property type="evidence" value="ECO:0007669"/>
    <property type="project" value="InterPro"/>
</dbReference>
<evidence type="ECO:0000256" key="3">
    <source>
        <dbReference type="ARBA" id="ARBA00022679"/>
    </source>
</evidence>
<dbReference type="SUPFAM" id="SSF52096">
    <property type="entry name" value="ClpP/crotonase"/>
    <property type="match status" value="1"/>
</dbReference>